<evidence type="ECO:0000256" key="2">
    <source>
        <dbReference type="ARBA" id="ARBA00022679"/>
    </source>
</evidence>
<evidence type="ECO:0000313" key="5">
    <source>
        <dbReference type="Proteomes" id="UP000289738"/>
    </source>
</evidence>
<keyword evidence="3" id="KW-0175">Coiled coil</keyword>
<comment type="similarity">
    <text evidence="1">Belongs to the UDP-glycosyltransferase family.</text>
</comment>
<evidence type="ECO:0008006" key="6">
    <source>
        <dbReference type="Google" id="ProtNLM"/>
    </source>
</evidence>
<dbReference type="SUPFAM" id="SSF53756">
    <property type="entry name" value="UDP-Glycosyltransferase/glycogen phosphorylase"/>
    <property type="match status" value="2"/>
</dbReference>
<dbReference type="PANTHER" id="PTHR11926">
    <property type="entry name" value="GLUCOSYL/GLUCURONOSYL TRANSFERASES"/>
    <property type="match status" value="1"/>
</dbReference>
<evidence type="ECO:0000256" key="3">
    <source>
        <dbReference type="SAM" id="Coils"/>
    </source>
</evidence>
<dbReference type="PROSITE" id="PS00375">
    <property type="entry name" value="UDPGT"/>
    <property type="match status" value="2"/>
</dbReference>
<dbReference type="Proteomes" id="UP000289738">
    <property type="component" value="Chromosome B03"/>
</dbReference>
<organism evidence="4 5">
    <name type="scientific">Arachis hypogaea</name>
    <name type="common">Peanut</name>
    <dbReference type="NCBI Taxonomy" id="3818"/>
    <lineage>
        <taxon>Eukaryota</taxon>
        <taxon>Viridiplantae</taxon>
        <taxon>Streptophyta</taxon>
        <taxon>Embryophyta</taxon>
        <taxon>Tracheophyta</taxon>
        <taxon>Spermatophyta</taxon>
        <taxon>Magnoliopsida</taxon>
        <taxon>eudicotyledons</taxon>
        <taxon>Gunneridae</taxon>
        <taxon>Pentapetalae</taxon>
        <taxon>rosids</taxon>
        <taxon>fabids</taxon>
        <taxon>Fabales</taxon>
        <taxon>Fabaceae</taxon>
        <taxon>Papilionoideae</taxon>
        <taxon>50 kb inversion clade</taxon>
        <taxon>dalbergioids sensu lato</taxon>
        <taxon>Dalbergieae</taxon>
        <taxon>Pterocarpus clade</taxon>
        <taxon>Arachis</taxon>
    </lineage>
</organism>
<proteinExistence type="inferred from homology"/>
<name>A0A444ZRY8_ARAHY</name>
<evidence type="ECO:0000256" key="1">
    <source>
        <dbReference type="ARBA" id="ARBA00009995"/>
    </source>
</evidence>
<dbReference type="InterPro" id="IPR002213">
    <property type="entry name" value="UDP_glucos_trans"/>
</dbReference>
<dbReference type="Gene3D" id="3.40.50.2000">
    <property type="entry name" value="Glycogen Phosphorylase B"/>
    <property type="match status" value="4"/>
</dbReference>
<dbReference type="EMBL" id="SDMP01000013">
    <property type="protein sequence ID" value="RYR16959.1"/>
    <property type="molecule type" value="Genomic_DNA"/>
</dbReference>
<keyword evidence="5" id="KW-1185">Reference proteome</keyword>
<dbReference type="GO" id="GO:0080044">
    <property type="term" value="F:quercetin 7-O-glucosyltransferase activity"/>
    <property type="evidence" value="ECO:0007669"/>
    <property type="project" value="TreeGrafter"/>
</dbReference>
<reference evidence="4 5" key="1">
    <citation type="submission" date="2019-01" db="EMBL/GenBank/DDBJ databases">
        <title>Sequencing of cultivated peanut Arachis hypogaea provides insights into genome evolution and oil improvement.</title>
        <authorList>
            <person name="Chen X."/>
        </authorList>
    </citation>
    <scope>NUCLEOTIDE SEQUENCE [LARGE SCALE GENOMIC DNA]</scope>
    <source>
        <strain evidence="5">cv. Fuhuasheng</strain>
        <tissue evidence="4">Leaves</tissue>
    </source>
</reference>
<dbReference type="PANTHER" id="PTHR11926:SF870">
    <property type="entry name" value="UDP-GLYCOSYLTRANSFERASE 75B1"/>
    <property type="match status" value="1"/>
</dbReference>
<feature type="coiled-coil region" evidence="3">
    <location>
        <begin position="837"/>
        <end position="864"/>
    </location>
</feature>
<protein>
    <recommendedName>
        <fullName evidence="6">UDP-glycosyltransferases domain-containing protein</fullName>
    </recommendedName>
</protein>
<gene>
    <name evidence="4" type="ORF">Ahy_B03g061783</name>
</gene>
<sequence length="1006" mass="113376">MVRRHRHHHFLVVPYPVQGHINPALQFSKRLLSFGANVTLLTTLYMHRRMSSTNSSTFGLSILPFSDGHDAGFTASASSEYSLYFSELRRRGTDFVTDLILSNAQQGHPFTCVVYTLLQTWAAEVARGFHLPTALLWIQPATVFDIFYHYFHGYGGYIDGKTSDPSSYNEAIIELPGLAPLLVLAPRDMPAFLLPLSSKFTPVMFTLFEEQFRYLDMETKPAMVLLNTFEELEAKTLRAVDDKLNLNMMPIGPLISSAYLDGRDLNDASFGGDVFYSSDDDHYIEWLESKAEMSVVYVSFGSVCVVPKKQMEEIARALLDCGGPFLWVIREKGKVEGREEEEEEELSCMEEVKMKGKIVKWCSQVEVLSHRSLGCFVTHCGWNSVMESLVSGVPVVAFPQGVEQRTNAKLIEDVWKTGVRVDHSVNEEGMVEADEIGRCLDIVMGNGEKGNELRKNAEKWKCLGREAVKECGSSNKNLRNFLDDVGEECLLNEGALHAIVILHRDSSVSYRSATVTTAIMPYHHFLLITYPAQGHINPSLQLAKRLINLGARVTVSTTVHVHRRMSDKPSIPGLSFAPFSDGYDDGFTRSDDSSYAHYAAEYKRRGTEFVTDLINSAAEEGQHPFACVLYTFLQNWVAEVARAFHLPAVVLWTQPAVLLDIHYFYFHGYRDYVNEKITQEPSSCSLELPGLPPLQPSRDLPSFYLESNSSTKFRNSFIVSRIEKQFRDLDQEVKPRILANTVEALEPDALRAVDDKLDVIPIGPLIPSAFLDDDQDGGGDSSYGGNIFKRSDDYVEWLDSQAEKSVVYVSFGSFCVLAKKQMEEMARALLDLGHPFLWVIREKVKKEKEREEEEEEELSCKEELEARGKIVEWCSQVEVLSHGSLGCFVTHCGWNSTMESLASGVPMVAFPQWLDQKTNAKLVEDVWKTGVRVDRKEEKEEGVVEAGEIKRCLDVVMGSGEKAKELRENADKWKMLAREAVKEGGSSEQNLRTFLHQVHDLLPQSR</sequence>
<dbReference type="STRING" id="3818.A0A444ZRY8"/>
<keyword evidence="2" id="KW-0808">Transferase</keyword>
<dbReference type="GO" id="GO:0080043">
    <property type="term" value="F:quercetin 3-O-glucosyltransferase activity"/>
    <property type="evidence" value="ECO:0007669"/>
    <property type="project" value="TreeGrafter"/>
</dbReference>
<dbReference type="Pfam" id="PF00201">
    <property type="entry name" value="UDPGT"/>
    <property type="match status" value="2"/>
</dbReference>
<dbReference type="InterPro" id="IPR035595">
    <property type="entry name" value="UDP_glycos_trans_CS"/>
</dbReference>
<comment type="caution">
    <text evidence="4">The sequence shown here is derived from an EMBL/GenBank/DDBJ whole genome shotgun (WGS) entry which is preliminary data.</text>
</comment>
<dbReference type="AlphaFoldDB" id="A0A444ZRY8"/>
<accession>A0A444ZRY8</accession>
<dbReference type="CDD" id="cd03784">
    <property type="entry name" value="GT1_Gtf-like"/>
    <property type="match status" value="2"/>
</dbReference>
<dbReference type="FunFam" id="3.40.50.2000:FF:000019">
    <property type="entry name" value="Glycosyltransferase"/>
    <property type="match status" value="2"/>
</dbReference>
<evidence type="ECO:0000313" key="4">
    <source>
        <dbReference type="EMBL" id="RYR16959.1"/>
    </source>
</evidence>